<gene>
    <name evidence="1" type="ORF">B9Z19DRAFT_221172</name>
</gene>
<evidence type="ECO:0000313" key="1">
    <source>
        <dbReference type="EMBL" id="PUU76849.1"/>
    </source>
</evidence>
<dbReference type="EMBL" id="NESQ01000172">
    <property type="protein sequence ID" value="PUU76849.1"/>
    <property type="molecule type" value="Genomic_DNA"/>
</dbReference>
<dbReference type="Proteomes" id="UP000244722">
    <property type="component" value="Unassembled WGS sequence"/>
</dbReference>
<accession>A0A2T6ZMX4</accession>
<evidence type="ECO:0000313" key="2">
    <source>
        <dbReference type="Proteomes" id="UP000244722"/>
    </source>
</evidence>
<reference evidence="1 2" key="1">
    <citation type="submission" date="2017-04" db="EMBL/GenBank/DDBJ databases">
        <title>Draft genome sequence of Tuber borchii Vittad., a whitish edible truffle.</title>
        <authorList>
            <consortium name="DOE Joint Genome Institute"/>
            <person name="Murat C."/>
            <person name="Kuo A."/>
            <person name="Barry K.W."/>
            <person name="Clum A."/>
            <person name="Dockter R.B."/>
            <person name="Fauchery L."/>
            <person name="Iotti M."/>
            <person name="Kohler A."/>
            <person name="Labutti K."/>
            <person name="Lindquist E.A."/>
            <person name="Lipzen A."/>
            <person name="Ohm R.A."/>
            <person name="Wang M."/>
            <person name="Grigoriev I.V."/>
            <person name="Zambonelli A."/>
            <person name="Martin F.M."/>
        </authorList>
    </citation>
    <scope>NUCLEOTIDE SEQUENCE [LARGE SCALE GENOMIC DNA]</scope>
    <source>
        <strain evidence="1 2">Tbo3840</strain>
    </source>
</reference>
<comment type="caution">
    <text evidence="1">The sequence shown here is derived from an EMBL/GenBank/DDBJ whole genome shotgun (WGS) entry which is preliminary data.</text>
</comment>
<organism evidence="1 2">
    <name type="scientific">Tuber borchii</name>
    <name type="common">White truffle</name>
    <dbReference type="NCBI Taxonomy" id="42251"/>
    <lineage>
        <taxon>Eukaryota</taxon>
        <taxon>Fungi</taxon>
        <taxon>Dikarya</taxon>
        <taxon>Ascomycota</taxon>
        <taxon>Pezizomycotina</taxon>
        <taxon>Pezizomycetes</taxon>
        <taxon>Pezizales</taxon>
        <taxon>Tuberaceae</taxon>
        <taxon>Tuber</taxon>
    </lineage>
</organism>
<name>A0A2T6ZMX4_TUBBO</name>
<keyword evidence="2" id="KW-1185">Reference proteome</keyword>
<protein>
    <submittedName>
        <fullName evidence="1">Uncharacterized protein</fullName>
    </submittedName>
</protein>
<dbReference type="AlphaFoldDB" id="A0A2T6ZMX4"/>
<proteinExistence type="predicted"/>
<sequence>MTKLSRPFLPFFHRSRHRSIFFHACPRSPICPPFPSAKNYHASKERTNVTKKTSSRSIASAHPTIPSGNAWIPSTYPKGLSNDNRKGFTYAELSGQHPRTSSRQTYRSRAHIRNRCLIDKEICFLQRACWAVAKGFNTTQMCVACVYLSCFYTCEASIHPSPNTTRFLSNLRDKN</sequence>